<dbReference type="Gene3D" id="2.10.50.10">
    <property type="entry name" value="Tumor Necrosis Factor Receptor, subunit A, domain 2"/>
    <property type="match status" value="1"/>
</dbReference>
<evidence type="ECO:0000256" key="2">
    <source>
        <dbReference type="SAM" id="Phobius"/>
    </source>
</evidence>
<accession>A0A2T7PQB9</accession>
<comment type="caution">
    <text evidence="3">The sequence shown here is derived from an EMBL/GenBank/DDBJ whole genome shotgun (WGS) entry which is preliminary data.</text>
</comment>
<feature type="compositionally biased region" description="Polar residues" evidence="1">
    <location>
        <begin position="1"/>
        <end position="11"/>
    </location>
</feature>
<dbReference type="OrthoDB" id="6157299at2759"/>
<keyword evidence="2" id="KW-0472">Membrane</keyword>
<keyword evidence="4" id="KW-1185">Reference proteome</keyword>
<dbReference type="CDD" id="cd00185">
    <property type="entry name" value="TNFRSF"/>
    <property type="match status" value="1"/>
</dbReference>
<feature type="transmembrane region" description="Helical" evidence="2">
    <location>
        <begin position="133"/>
        <end position="157"/>
    </location>
</feature>
<evidence type="ECO:0000256" key="1">
    <source>
        <dbReference type="SAM" id="MobiDB-lite"/>
    </source>
</evidence>
<name>A0A2T7PQB9_POMCA</name>
<feature type="non-terminal residue" evidence="3">
    <location>
        <position position="1"/>
    </location>
</feature>
<dbReference type="AlphaFoldDB" id="A0A2T7PQB9"/>
<evidence type="ECO:0000313" key="3">
    <source>
        <dbReference type="EMBL" id="PVD35590.1"/>
    </source>
</evidence>
<keyword evidence="2" id="KW-1133">Transmembrane helix</keyword>
<gene>
    <name evidence="3" type="ORF">C0Q70_02553</name>
</gene>
<dbReference type="EMBL" id="PZQS01000002">
    <property type="protein sequence ID" value="PVD35590.1"/>
    <property type="molecule type" value="Genomic_DNA"/>
</dbReference>
<organism evidence="3 4">
    <name type="scientific">Pomacea canaliculata</name>
    <name type="common">Golden apple snail</name>
    <dbReference type="NCBI Taxonomy" id="400727"/>
    <lineage>
        <taxon>Eukaryota</taxon>
        <taxon>Metazoa</taxon>
        <taxon>Spiralia</taxon>
        <taxon>Lophotrochozoa</taxon>
        <taxon>Mollusca</taxon>
        <taxon>Gastropoda</taxon>
        <taxon>Caenogastropoda</taxon>
        <taxon>Architaenioglossa</taxon>
        <taxon>Ampullarioidea</taxon>
        <taxon>Ampullariidae</taxon>
        <taxon>Pomacea</taxon>
    </lineage>
</organism>
<feature type="compositionally biased region" description="Basic and acidic residues" evidence="1">
    <location>
        <begin position="331"/>
        <end position="364"/>
    </location>
</feature>
<sequence length="423" mass="47563">IMATDTRSSSECQRKNTDSCPSGHELMRCPSDGGYRCQQCGGFSFQPNENWLGDRCRLRRVCDNPHMDYKDHGSTTKDADCQCQDGFHFENEDQRACVPNRECGKGYGQGDYDVKSCDEPQKPTSEDSADPRLWIIGGGIAGSIILIIIIIFIIYIIRRNSYRRRKFAQKPLSPDQLEELKHRILKACEKENTLCKKVMSKSVFIVEERIDRQIWTLAQELYRSHPIQGKYELVVEKYKESQHKYAVNGYLQEWKLWKGESKESIGDLFKCLSQCKRDDIVYEVCNALRNDVGMELDLEAQLDVNEAYSKGKQNQLDEFVSVMCPCGREADSKPRPKVKEVAMEKEKGGEASDKLLEAPPRDSDAIEAPPGAGDVLCSSRPTPTAPVIDDSTSGVAFADGSGVPGVHIQYSQPMQAHRKAGVT</sequence>
<feature type="region of interest" description="Disordered" evidence="1">
    <location>
        <begin position="1"/>
        <end position="21"/>
    </location>
</feature>
<evidence type="ECO:0000313" key="4">
    <source>
        <dbReference type="Proteomes" id="UP000245119"/>
    </source>
</evidence>
<dbReference type="Proteomes" id="UP000245119">
    <property type="component" value="Linkage Group LG2"/>
</dbReference>
<feature type="region of interest" description="Disordered" evidence="1">
    <location>
        <begin position="331"/>
        <end position="393"/>
    </location>
</feature>
<keyword evidence="2" id="KW-0812">Transmembrane</keyword>
<protein>
    <submittedName>
        <fullName evidence="3">Uncharacterized protein</fullName>
    </submittedName>
</protein>
<reference evidence="3 4" key="1">
    <citation type="submission" date="2018-04" db="EMBL/GenBank/DDBJ databases">
        <title>The genome of golden apple snail Pomacea canaliculata provides insight into stress tolerance and invasive adaptation.</title>
        <authorList>
            <person name="Liu C."/>
            <person name="Liu B."/>
            <person name="Ren Y."/>
            <person name="Zhang Y."/>
            <person name="Wang H."/>
            <person name="Li S."/>
            <person name="Jiang F."/>
            <person name="Yin L."/>
            <person name="Zhang G."/>
            <person name="Qian W."/>
            <person name="Fan W."/>
        </authorList>
    </citation>
    <scope>NUCLEOTIDE SEQUENCE [LARGE SCALE GENOMIC DNA]</scope>
    <source>
        <strain evidence="3">SZHN2017</strain>
        <tissue evidence="3">Muscle</tissue>
    </source>
</reference>
<proteinExistence type="predicted"/>